<reference evidence="1" key="1">
    <citation type="journal article" date="2015" name="Nature">
        <title>Complex archaea that bridge the gap between prokaryotes and eukaryotes.</title>
        <authorList>
            <person name="Spang A."/>
            <person name="Saw J.H."/>
            <person name="Jorgensen S.L."/>
            <person name="Zaremba-Niedzwiedzka K."/>
            <person name="Martijn J."/>
            <person name="Lind A.E."/>
            <person name="van Eijk R."/>
            <person name="Schleper C."/>
            <person name="Guy L."/>
            <person name="Ettema T.J."/>
        </authorList>
    </citation>
    <scope>NUCLEOTIDE SEQUENCE</scope>
</reference>
<comment type="caution">
    <text evidence="1">The sequence shown here is derived from an EMBL/GenBank/DDBJ whole genome shotgun (WGS) entry which is preliminary data.</text>
</comment>
<organism evidence="1">
    <name type="scientific">marine sediment metagenome</name>
    <dbReference type="NCBI Taxonomy" id="412755"/>
    <lineage>
        <taxon>unclassified sequences</taxon>
        <taxon>metagenomes</taxon>
        <taxon>ecological metagenomes</taxon>
    </lineage>
</organism>
<proteinExistence type="predicted"/>
<dbReference type="AlphaFoldDB" id="A0A0F9EDD1"/>
<name>A0A0F9EDD1_9ZZZZ</name>
<sequence>MVSQASKNIEDIILQERFRYMTQPTYDDLHNTILRYLDGAVSDPETDLSKLAEMIIQEVTNVKESN</sequence>
<accession>A0A0F9EDD1</accession>
<protein>
    <submittedName>
        <fullName evidence="1">Uncharacterized protein</fullName>
    </submittedName>
</protein>
<gene>
    <name evidence="1" type="ORF">LCGC14_2088400</name>
</gene>
<dbReference type="EMBL" id="LAZR01025380">
    <property type="protein sequence ID" value="KKL72088.1"/>
    <property type="molecule type" value="Genomic_DNA"/>
</dbReference>
<evidence type="ECO:0000313" key="1">
    <source>
        <dbReference type="EMBL" id="KKL72088.1"/>
    </source>
</evidence>